<evidence type="ECO:0000313" key="2">
    <source>
        <dbReference type="Proteomes" id="UP001275436"/>
    </source>
</evidence>
<proteinExistence type="predicted"/>
<reference evidence="1 2" key="1">
    <citation type="submission" date="2023-02" db="EMBL/GenBank/DDBJ databases">
        <title>Oceanobacillus kimchii IFOP_LL358 isolated form Alexandrium catenella lab strain.</title>
        <authorList>
            <person name="Gajardo G."/>
            <person name="Ueki S."/>
            <person name="Maruyama F."/>
        </authorList>
    </citation>
    <scope>NUCLEOTIDE SEQUENCE [LARGE SCALE GENOMIC DNA]</scope>
    <source>
        <strain evidence="1 2">IFOP_LL358</strain>
    </source>
</reference>
<dbReference type="Proteomes" id="UP001275436">
    <property type="component" value="Unassembled WGS sequence"/>
</dbReference>
<dbReference type="EMBL" id="BSKO01000001">
    <property type="protein sequence ID" value="GLO66217.1"/>
    <property type="molecule type" value="Genomic_DNA"/>
</dbReference>
<name>A0ABQ5TJD9_9BACI</name>
<protein>
    <submittedName>
        <fullName evidence="1">Uncharacterized protein</fullName>
    </submittedName>
</protein>
<keyword evidence="2" id="KW-1185">Reference proteome</keyword>
<organism evidence="1 2">
    <name type="scientific">Oceanobacillus kimchii</name>
    <dbReference type="NCBI Taxonomy" id="746691"/>
    <lineage>
        <taxon>Bacteria</taxon>
        <taxon>Bacillati</taxon>
        <taxon>Bacillota</taxon>
        <taxon>Bacilli</taxon>
        <taxon>Bacillales</taxon>
        <taxon>Bacillaceae</taxon>
        <taxon>Oceanobacillus</taxon>
    </lineage>
</organism>
<comment type="caution">
    <text evidence="1">The sequence shown here is derived from an EMBL/GenBank/DDBJ whole genome shotgun (WGS) entry which is preliminary data.</text>
</comment>
<sequence length="109" mass="13159">MRTIKIQCIAKLKYKDDGYSHKLSLKYKYKHPSNRFYKRKQIHLFHLGYGEVGELNYLCDKYLKIDTLKKLIVEDIQNTLRDDSHASKAEEKIEQIKKLDKFDFEFEIK</sequence>
<gene>
    <name evidence="1" type="ORF">MACH08_20010</name>
</gene>
<evidence type="ECO:0000313" key="1">
    <source>
        <dbReference type="EMBL" id="GLO66217.1"/>
    </source>
</evidence>
<accession>A0ABQ5TJD9</accession>